<feature type="compositionally biased region" description="Basic and acidic residues" evidence="1">
    <location>
        <begin position="254"/>
        <end position="263"/>
    </location>
</feature>
<dbReference type="Proteomes" id="UP000015354">
    <property type="component" value="Unassembled WGS sequence"/>
</dbReference>
<dbReference type="AlphaFoldDB" id="S9UZT5"/>
<proteinExistence type="predicted"/>
<gene>
    <name evidence="2" type="ORF">STCU_11590</name>
</gene>
<evidence type="ECO:0000313" key="3">
    <source>
        <dbReference type="Proteomes" id="UP000015354"/>
    </source>
</evidence>
<dbReference type="EMBL" id="ATMH01011584">
    <property type="protein sequence ID" value="EPY16035.1"/>
    <property type="molecule type" value="Genomic_DNA"/>
</dbReference>
<comment type="caution">
    <text evidence="2">The sequence shown here is derived from an EMBL/GenBank/DDBJ whole genome shotgun (WGS) entry which is preliminary data.</text>
</comment>
<feature type="compositionally biased region" description="Polar residues" evidence="1">
    <location>
        <begin position="32"/>
        <end position="45"/>
    </location>
</feature>
<sequence>MDAIHEAHLARILENRRRRGVLLVHPPAAGSQRPSRGPSTGTQTEGIRVLGTGTSPVPTSRAAQTASFGADSRHAMNETDNDFAHSRDAGAGGEPEAAAGGGGARAAPGGADGRPSLWRSSTTEEAPGPRRSVSTGSARHRSRRLLFTGRPITEFGVLYASPDVVPRLRFSPARARRSLERLPTAGGYAAPLRWSPPRASWSSPRRSSPSRWSAGAPYDWRAPARSWRSSGFAPEAPSAAPPRASSPENVQWTDHAERPEGRGARRHSRRHEPLSLPSSLPLHSSQSRRQRSLSSSRRRSARREGPHDDPYGPPARSAHPSRPPSST</sequence>
<keyword evidence="3" id="KW-1185">Reference proteome</keyword>
<evidence type="ECO:0000256" key="1">
    <source>
        <dbReference type="SAM" id="MobiDB-lite"/>
    </source>
</evidence>
<organism evidence="2 3">
    <name type="scientific">Strigomonas culicis</name>
    <dbReference type="NCBI Taxonomy" id="28005"/>
    <lineage>
        <taxon>Eukaryota</taxon>
        <taxon>Discoba</taxon>
        <taxon>Euglenozoa</taxon>
        <taxon>Kinetoplastea</taxon>
        <taxon>Metakinetoplastina</taxon>
        <taxon>Trypanosomatida</taxon>
        <taxon>Trypanosomatidae</taxon>
        <taxon>Strigomonadinae</taxon>
        <taxon>Strigomonas</taxon>
    </lineage>
</organism>
<feature type="region of interest" description="Disordered" evidence="1">
    <location>
        <begin position="187"/>
        <end position="216"/>
    </location>
</feature>
<feature type="region of interest" description="Disordered" evidence="1">
    <location>
        <begin position="229"/>
        <end position="327"/>
    </location>
</feature>
<feature type="compositionally biased region" description="Low complexity" evidence="1">
    <location>
        <begin position="274"/>
        <end position="285"/>
    </location>
</feature>
<feature type="compositionally biased region" description="Low complexity" evidence="1">
    <location>
        <begin position="229"/>
        <end position="247"/>
    </location>
</feature>
<evidence type="ECO:0000313" key="2">
    <source>
        <dbReference type="EMBL" id="EPY16035.1"/>
    </source>
</evidence>
<reference evidence="2 3" key="1">
    <citation type="journal article" date="2013" name="PLoS ONE">
        <title>Predicting the Proteins of Angomonas deanei, Strigomonas culicis and Their Respective Endosymbionts Reveals New Aspects of the Trypanosomatidae Family.</title>
        <authorList>
            <person name="Motta M.C."/>
            <person name="Martins A.C."/>
            <person name="de Souza S.S."/>
            <person name="Catta-Preta C.M."/>
            <person name="Silva R."/>
            <person name="Klein C.C."/>
            <person name="de Almeida L.G."/>
            <person name="de Lima Cunha O."/>
            <person name="Ciapina L.P."/>
            <person name="Brocchi M."/>
            <person name="Colabardini A.C."/>
            <person name="de Araujo Lima B."/>
            <person name="Machado C.R."/>
            <person name="de Almeida Soares C.M."/>
            <person name="Probst C.M."/>
            <person name="de Menezes C.B."/>
            <person name="Thompson C.E."/>
            <person name="Bartholomeu D.C."/>
            <person name="Gradia D.F."/>
            <person name="Pavoni D.P."/>
            <person name="Grisard E.C."/>
            <person name="Fantinatti-Garboggini F."/>
            <person name="Marchini F.K."/>
            <person name="Rodrigues-Luiz G.F."/>
            <person name="Wagner G."/>
            <person name="Goldman G.H."/>
            <person name="Fietto J.L."/>
            <person name="Elias M.C."/>
            <person name="Goldman M.H."/>
            <person name="Sagot M.F."/>
            <person name="Pereira M."/>
            <person name="Stoco P.H."/>
            <person name="de Mendonca-Neto R.P."/>
            <person name="Teixeira S.M."/>
            <person name="Maciel T.E."/>
            <person name="de Oliveira Mendes T.A."/>
            <person name="Urmenyi T.P."/>
            <person name="de Souza W."/>
            <person name="Schenkman S."/>
            <person name="de Vasconcelos A.T."/>
        </authorList>
    </citation>
    <scope>NUCLEOTIDE SEQUENCE [LARGE SCALE GENOMIC DNA]</scope>
</reference>
<accession>S9UZT5</accession>
<feature type="compositionally biased region" description="Basic and acidic residues" evidence="1">
    <location>
        <begin position="71"/>
        <end position="88"/>
    </location>
</feature>
<protein>
    <submittedName>
        <fullName evidence="2">Uncharacterized protein</fullName>
    </submittedName>
</protein>
<feature type="compositionally biased region" description="Low complexity" evidence="1">
    <location>
        <begin position="193"/>
        <end position="216"/>
    </location>
</feature>
<feature type="compositionally biased region" description="Basic residues" evidence="1">
    <location>
        <begin position="286"/>
        <end position="301"/>
    </location>
</feature>
<feature type="region of interest" description="Disordered" evidence="1">
    <location>
        <begin position="24"/>
        <end position="142"/>
    </location>
</feature>
<dbReference type="OrthoDB" id="258005at2759"/>
<name>S9UZT5_9TRYP</name>
<feature type="compositionally biased region" description="Polar residues" evidence="1">
    <location>
        <begin position="52"/>
        <end position="67"/>
    </location>
</feature>